<feature type="domain" description="Apical junction molecule ajm1 alpha/beta" evidence="4">
    <location>
        <begin position="2325"/>
        <end position="2438"/>
    </location>
</feature>
<feature type="compositionally biased region" description="Polar residues" evidence="1">
    <location>
        <begin position="1562"/>
        <end position="1574"/>
    </location>
</feature>
<organism evidence="5 6">
    <name type="scientific">Paramuricea clavata</name>
    <name type="common">Red gorgonian</name>
    <name type="synonym">Violescent sea-whip</name>
    <dbReference type="NCBI Taxonomy" id="317549"/>
    <lineage>
        <taxon>Eukaryota</taxon>
        <taxon>Metazoa</taxon>
        <taxon>Cnidaria</taxon>
        <taxon>Anthozoa</taxon>
        <taxon>Octocorallia</taxon>
        <taxon>Malacalcyonacea</taxon>
        <taxon>Plexauridae</taxon>
        <taxon>Paramuricea</taxon>
    </lineage>
</organism>
<protein>
    <submittedName>
        <fullName evidence="5">Uncharacterized protein</fullName>
    </submittedName>
</protein>
<keyword evidence="6" id="KW-1185">Reference proteome</keyword>
<feature type="compositionally biased region" description="Polar residues" evidence="1">
    <location>
        <begin position="1139"/>
        <end position="1150"/>
    </location>
</feature>
<feature type="domain" description="MYND-type" evidence="3">
    <location>
        <begin position="2282"/>
        <end position="2323"/>
    </location>
</feature>
<feature type="region of interest" description="Disordered" evidence="1">
    <location>
        <begin position="1322"/>
        <end position="1354"/>
    </location>
</feature>
<dbReference type="GO" id="GO:0045216">
    <property type="term" value="P:cell-cell junction organization"/>
    <property type="evidence" value="ECO:0007669"/>
    <property type="project" value="InterPro"/>
</dbReference>
<feature type="compositionally biased region" description="Basic and acidic residues" evidence="1">
    <location>
        <begin position="1335"/>
        <end position="1352"/>
    </location>
</feature>
<feature type="compositionally biased region" description="Basic and acidic residues" evidence="1">
    <location>
        <begin position="1890"/>
        <end position="1903"/>
    </location>
</feature>
<feature type="region of interest" description="Disordered" evidence="1">
    <location>
        <begin position="1597"/>
        <end position="1682"/>
    </location>
</feature>
<dbReference type="Pfam" id="PF26649">
    <property type="entry name" value="Ajm-1"/>
    <property type="match status" value="1"/>
</dbReference>
<feature type="region of interest" description="Disordered" evidence="1">
    <location>
        <begin position="1748"/>
        <end position="1786"/>
    </location>
</feature>
<feature type="region of interest" description="Disordered" evidence="1">
    <location>
        <begin position="235"/>
        <end position="255"/>
    </location>
</feature>
<evidence type="ECO:0000256" key="2">
    <source>
        <dbReference type="SAM" id="Phobius"/>
    </source>
</evidence>
<feature type="transmembrane region" description="Helical" evidence="2">
    <location>
        <begin position="20"/>
        <end position="40"/>
    </location>
</feature>
<evidence type="ECO:0000259" key="4">
    <source>
        <dbReference type="Pfam" id="PF26649"/>
    </source>
</evidence>
<feature type="region of interest" description="Disordered" evidence="1">
    <location>
        <begin position="1858"/>
        <end position="1961"/>
    </location>
</feature>
<dbReference type="PANTHER" id="PTHR21517:SF3">
    <property type="entry name" value="APICAL JUNCTION COMPONENT 1 HOMOLOG"/>
    <property type="match status" value="1"/>
</dbReference>
<feature type="compositionally biased region" description="Polar residues" evidence="1">
    <location>
        <begin position="1597"/>
        <end position="1631"/>
    </location>
</feature>
<keyword evidence="2" id="KW-1133">Transmembrane helix</keyword>
<proteinExistence type="predicted"/>
<feature type="region of interest" description="Disordered" evidence="1">
    <location>
        <begin position="2127"/>
        <end position="2171"/>
    </location>
</feature>
<evidence type="ECO:0000259" key="3">
    <source>
        <dbReference type="Pfam" id="PF01753"/>
    </source>
</evidence>
<evidence type="ECO:0000256" key="1">
    <source>
        <dbReference type="SAM" id="MobiDB-lite"/>
    </source>
</evidence>
<dbReference type="PANTHER" id="PTHR21517">
    <property type="entry name" value="APICAL JUNCTION COMPONENT 1 HOMOLOG"/>
    <property type="match status" value="1"/>
</dbReference>
<evidence type="ECO:0000313" key="6">
    <source>
        <dbReference type="Proteomes" id="UP001152795"/>
    </source>
</evidence>
<feature type="compositionally biased region" description="Polar residues" evidence="1">
    <location>
        <begin position="1638"/>
        <end position="1667"/>
    </location>
</feature>
<name>A0A7D9EAR2_PARCT</name>
<feature type="compositionally biased region" description="Basic and acidic residues" evidence="1">
    <location>
        <begin position="2011"/>
        <end position="2024"/>
    </location>
</feature>
<feature type="compositionally biased region" description="Polar residues" evidence="1">
    <location>
        <begin position="1860"/>
        <end position="1871"/>
    </location>
</feature>
<evidence type="ECO:0000313" key="5">
    <source>
        <dbReference type="EMBL" id="CAB4004664.1"/>
    </source>
</evidence>
<keyword evidence="2" id="KW-0472">Membrane</keyword>
<dbReference type="Proteomes" id="UP001152795">
    <property type="component" value="Unassembled WGS sequence"/>
</dbReference>
<reference evidence="5" key="1">
    <citation type="submission" date="2020-04" db="EMBL/GenBank/DDBJ databases">
        <authorList>
            <person name="Alioto T."/>
            <person name="Alioto T."/>
            <person name="Gomez Garrido J."/>
        </authorList>
    </citation>
    <scope>NUCLEOTIDE SEQUENCE</scope>
    <source>
        <strain evidence="5">A484AB</strain>
    </source>
</reference>
<dbReference type="InterPro" id="IPR058586">
    <property type="entry name" value="Ajm-1"/>
</dbReference>
<feature type="region of interest" description="Disordered" evidence="1">
    <location>
        <begin position="1176"/>
        <end position="1218"/>
    </location>
</feature>
<feature type="region of interest" description="Disordered" evidence="1">
    <location>
        <begin position="1540"/>
        <end position="1574"/>
    </location>
</feature>
<dbReference type="GO" id="GO:0043296">
    <property type="term" value="C:apical junction complex"/>
    <property type="evidence" value="ECO:0007669"/>
    <property type="project" value="TreeGrafter"/>
</dbReference>
<feature type="region of interest" description="Disordered" evidence="1">
    <location>
        <begin position="1993"/>
        <end position="2058"/>
    </location>
</feature>
<dbReference type="SUPFAM" id="SSF144232">
    <property type="entry name" value="HIT/MYND zinc finger-like"/>
    <property type="match status" value="1"/>
</dbReference>
<feature type="compositionally biased region" description="Polar residues" evidence="1">
    <location>
        <begin position="1748"/>
        <end position="1772"/>
    </location>
</feature>
<dbReference type="EMBL" id="CACRXK020004963">
    <property type="protein sequence ID" value="CAB4004664.1"/>
    <property type="molecule type" value="Genomic_DNA"/>
</dbReference>
<dbReference type="Pfam" id="PF01753">
    <property type="entry name" value="zf-MYND"/>
    <property type="match status" value="1"/>
</dbReference>
<dbReference type="Gene3D" id="6.10.140.2220">
    <property type="match status" value="1"/>
</dbReference>
<sequence>MASEQGGTRIDASEKESDDLSLPFWIFLWSFLAVIAGFIYSKLNKQRETDLELKSGDNHSRNDEDIARKLVNEIAKKDSGRKPTFRRQRSYEIIDGEVRIHYDVSMIDDSLYKSANIEGFLKTAEVESIPIQSASLDDLEFIYPGKLPRIVEEGDEELLEDQSEEQASLASVYINEGSPDSKGKQGEFPTNFETIIQETIIPTESINDANKITSVSQKDNCVELSHQAETDLKEIKNETLNESSDYDKSSSTSGDSVIENVAANTKSINTSRNSSHNSNITSTSVYKLSQVEKTQEHTFTVTRREITKLKSNEEKSPRFDSFKDETSFPLVKTNAGRETAEIIDNSSQLSRDLECDSFMSKQGIKIRQSGLRSEDNVELSDSLLLEKGARNEKLDCGTNVEVKHFGQQEETLSKEDQICLNEVHCNDYDINKLVQQKLDSSNFHKTSPKHEQIVKELSSGDVYECPDTSLDANEAVNECPESSLQEPHVLTRLDEGSDILVDNSGDILFKVIGPSIDEVYFEDIVESDEQLCEKINVGTLDENENYDKFGCKDELAKNWKSLPSWEGIHDMKHCELNSDSSDVDYIDVEKNGVDDTKIEEENSRVFHVGSMEVKNNELEQKISGITSEQFPMQNAEELLFNKDIKEAHLLTFENTIGSRKTIFVKDAAEPVSTDESQESFIVEIGSDVSMGGVEDITLFGKVQNENTKPDTLGCEISDEILVAEAVETQEVEAECPTPGDDSVSDDPVLFAKASVVEEDVLVAKIITVQDPEPPITNLDLSSSGKTTEQTVLTISETITSKTNCAANLTEAEINSVTFKNLHSPPEQNCTTYTNTNVQNMENGLVYSGVANSGFKTQTSSVNTVQTVTDITHTKVHSIVKKFEQARRPNTLKQTENGNAYLNSDIHETPVIPKNYKQSSDDVVKAESQSVESSTSINYNEDGALPKDPEFVDNGQISEQAIVSTITVENEEAIPSDLKTDVHCIVDDPEISEQAPVPAFIVETEQPNLSDEPYINSDSVNFVENVPTNTNSMEFASDGNGELKPASDKSISSNELPNMLELGSDAEVKNPGDIAEDPEEIVIYANQVTEVNASDGENYVVCETVEAIHARPVDDYGTTVVYASQVSDSTAVTYCGDGNNLKQANGSSGLDKSSRDKGSTTVVYANESRDIVGTTVTYTNQDSEPDPQPIIETTKPSHTKIVPPNHITEDDKTSTLENSDIDLTNSVPISQQPNSESQSFMETSFDATLLISSPVTNESSSELQENILNNDKMPSSSSPEPLTNGNAQEIKEDTLGFDEIFTNASTDPVTNQSPLEVQENIVSLDKSPSSSSPVPEPKESHPESWQKLPRGETDVDSFSDIDEIDIDILPDENYQKSKSVTDLDEALASFGGLDCLSNDDQDNMTGGLSKSVPDILDSCREEFLRETVENPTETLQKKKLSLSTPEINSKPGSKKVTRIKIVHVKFLEMQSDSENVDEDSFIYEGDFPISGKMKRKSRNLSDEFSSPVASPPPDLNKEIAQERWIAEKTNLKQLEFEFGDLFENSLSPPPPPFEENDMKGESTNDGPNQGSQSNTNIHVDATKFQDASMVYSVPDNLSYETSGPISRTSNSLKSTSESQDPTLPNSSTQKPSLTDVKNHSFSTVHASTTSMTNSSRFEVQNQRTVSRQSTSSTTTYSKTSATAYSSTRIGSVSKLKSDIEKSNEDVISVLPLETQVTSSIEKLHQTSSTIRSRTIMSSGTKSKVEYKNIQNSPPLTSSTSEAVSRASGNQEIPSPTPGTFEAVSQSSTKTDSVAFRYTPGNSHSYSTVPKPVPEHGKYVIKSGLIATQSTSKQTNTRNTTTQARYADNSNSPRRIAKYVESPNSARHVTTQARYIDSPSSSPSSSPRHGIKLSEKFRMSDEGKLAQKPGVPSDQTDGHISVTNQIDGQVVPTNRTDGQKTRKSHQRGSSSKGPSRQDGRLVTVKGGIISDYECSSDADSEMSYNVPSPRIKAKKFHRPLVHRVDSASSSEPDSPRRQMKDARRSMSELFGVDEGSQYSSDTSKDGRGVDGFGKEKGSQNSLRNQKLFSRFGNVGQSDETVRRQNETVVNSSPSHVYQAKTTIFDPRPIEPEANMGQNKERVASQNIVERNSSSLNLPQARVATYDQREQEDRIPNPRYSNALEKNPSPPNVYQARATTFDQRRTDTKTYNPRYTNALERNLSPTSFLQEGNLDDHTSPKTVEFNPFEDIEGRDGFQPFERCHSPSSVYSDTSSVFSFNCDFDPMPPPTGTYEPEVYTCENPMCRKQDILLGPEKTSFRSCPACFTFYCSSECRKLHWPSHKQSCYFGRVNTYVRSIIRLCQRREDLSMYLSQLARDGYKKKGRGVVMAIFNSPELAREFITKGHDAFSGRKPTYSSLAELHREGIISKHRVALMQAVRDYEPNQEFVFNIAVVATNNIPITPAPRYKLNTVLHCIKMPLNDLIVARQPKDYDKVETRLFALPKCSRHEFVNEMEARRHYCRNLSKNLRQYNIKLKEDYPECYRKLCLYVEHNISFEPMTVYGQRGGINYKCVLAPEQTYPLNAEYC</sequence>
<feature type="compositionally biased region" description="Basic and acidic residues" evidence="1">
    <location>
        <begin position="2144"/>
        <end position="2153"/>
    </location>
</feature>
<keyword evidence="2" id="KW-0812">Transmembrane</keyword>
<feature type="region of interest" description="Disordered" evidence="1">
    <location>
        <begin position="1138"/>
        <end position="1158"/>
    </location>
</feature>
<dbReference type="InterPro" id="IPR038825">
    <property type="entry name" value="Apical_junction"/>
</dbReference>
<feature type="compositionally biased region" description="Low complexity" evidence="1">
    <location>
        <begin position="1876"/>
        <end position="1885"/>
    </location>
</feature>
<gene>
    <name evidence="5" type="ORF">PACLA_8A079968</name>
</gene>
<dbReference type="OrthoDB" id="6431454at2759"/>
<comment type="caution">
    <text evidence="5">The sequence shown here is derived from an EMBL/GenBank/DDBJ whole genome shotgun (WGS) entry which is preliminary data.</text>
</comment>
<dbReference type="GO" id="GO:0005886">
    <property type="term" value="C:plasma membrane"/>
    <property type="evidence" value="ECO:0007669"/>
    <property type="project" value="TreeGrafter"/>
</dbReference>
<feature type="compositionally biased region" description="Basic and acidic residues" evidence="1">
    <location>
        <begin position="2040"/>
        <end position="2055"/>
    </location>
</feature>
<accession>A0A7D9EAR2</accession>
<feature type="compositionally biased region" description="Low complexity" evidence="1">
    <location>
        <begin position="1668"/>
        <end position="1682"/>
    </location>
</feature>
<dbReference type="InterPro" id="IPR002893">
    <property type="entry name" value="Znf_MYND"/>
</dbReference>
<feature type="compositionally biased region" description="Polar residues" evidence="1">
    <location>
        <begin position="1919"/>
        <end position="1934"/>
    </location>
</feature>